<accession>A0A401QST1</accession>
<keyword evidence="12" id="KW-0121">Carboxypeptidase</keyword>
<dbReference type="GO" id="GO:0009002">
    <property type="term" value="F:serine-type D-Ala-D-Ala carboxypeptidase activity"/>
    <property type="evidence" value="ECO:0007669"/>
    <property type="project" value="InterPro"/>
</dbReference>
<evidence type="ECO:0000256" key="10">
    <source>
        <dbReference type="SAM" id="SignalP"/>
    </source>
</evidence>
<dbReference type="Pfam" id="PF00768">
    <property type="entry name" value="Peptidase_S11"/>
    <property type="match status" value="1"/>
</dbReference>
<evidence type="ECO:0000256" key="6">
    <source>
        <dbReference type="ARBA" id="ARBA00023316"/>
    </source>
</evidence>
<dbReference type="PANTHER" id="PTHR21581:SF33">
    <property type="entry name" value="D-ALANYL-D-ALANINE CARBOXYPEPTIDASE DACB"/>
    <property type="match status" value="1"/>
</dbReference>
<keyword evidence="2 10" id="KW-0732">Signal</keyword>
<organism evidence="12 13">
    <name type="scientific">Streptomyces noursei</name>
    <name type="common">Streptomyces albulus</name>
    <dbReference type="NCBI Taxonomy" id="1971"/>
    <lineage>
        <taxon>Bacteria</taxon>
        <taxon>Bacillati</taxon>
        <taxon>Actinomycetota</taxon>
        <taxon>Actinomycetes</taxon>
        <taxon>Kitasatosporales</taxon>
        <taxon>Streptomycetaceae</taxon>
        <taxon>Streptomyces</taxon>
    </lineage>
</organism>
<dbReference type="GO" id="GO:0071555">
    <property type="term" value="P:cell wall organization"/>
    <property type="evidence" value="ECO:0007669"/>
    <property type="project" value="UniProtKB-KW"/>
</dbReference>
<dbReference type="RefSeq" id="WP_016573251.1">
    <property type="nucleotide sequence ID" value="NZ_BHXC01000006.1"/>
</dbReference>
<feature type="binding site" evidence="8">
    <location>
        <position position="244"/>
    </location>
    <ligand>
        <name>substrate</name>
    </ligand>
</feature>
<evidence type="ECO:0000313" key="13">
    <source>
        <dbReference type="Proteomes" id="UP000288351"/>
    </source>
</evidence>
<keyword evidence="5" id="KW-0573">Peptidoglycan synthesis</keyword>
<dbReference type="GO" id="GO:0006508">
    <property type="term" value="P:proteolysis"/>
    <property type="evidence" value="ECO:0007669"/>
    <property type="project" value="InterPro"/>
</dbReference>
<feature type="active site" description="Proton acceptor" evidence="7">
    <location>
        <position position="72"/>
    </location>
</feature>
<feature type="chain" id="PRO_5019505185" evidence="10">
    <location>
        <begin position="29"/>
        <end position="308"/>
    </location>
</feature>
<evidence type="ECO:0000256" key="9">
    <source>
        <dbReference type="RuleBase" id="RU004016"/>
    </source>
</evidence>
<evidence type="ECO:0000256" key="7">
    <source>
        <dbReference type="PIRSR" id="PIRSR618044-1"/>
    </source>
</evidence>
<comment type="caution">
    <text evidence="12">The sequence shown here is derived from an EMBL/GenBank/DDBJ whole genome shotgun (WGS) entry which is preliminary data.</text>
</comment>
<gene>
    <name evidence="12" type="ORF">SALB_01110</name>
</gene>
<keyword evidence="3" id="KW-0378">Hydrolase</keyword>
<feature type="domain" description="Peptidase S11 D-alanyl-D-alanine carboxypeptidase A N-terminal" evidence="11">
    <location>
        <begin position="36"/>
        <end position="273"/>
    </location>
</feature>
<keyword evidence="12" id="KW-0645">Protease</keyword>
<evidence type="ECO:0000256" key="4">
    <source>
        <dbReference type="ARBA" id="ARBA00022960"/>
    </source>
</evidence>
<evidence type="ECO:0000256" key="1">
    <source>
        <dbReference type="ARBA" id="ARBA00007164"/>
    </source>
</evidence>
<keyword evidence="6" id="KW-0961">Cell wall biogenesis/degradation</keyword>
<feature type="active site" evidence="7">
    <location>
        <position position="130"/>
    </location>
</feature>
<dbReference type="InterPro" id="IPR018044">
    <property type="entry name" value="Peptidase_S11"/>
</dbReference>
<evidence type="ECO:0000259" key="11">
    <source>
        <dbReference type="Pfam" id="PF00768"/>
    </source>
</evidence>
<evidence type="ECO:0000256" key="2">
    <source>
        <dbReference type="ARBA" id="ARBA00022729"/>
    </source>
</evidence>
<protein>
    <submittedName>
        <fullName evidence="12">D-alanyl-D-alanine carboxypeptidase</fullName>
    </submittedName>
</protein>
<proteinExistence type="inferred from homology"/>
<dbReference type="EMBL" id="BHXC01000006">
    <property type="protein sequence ID" value="GCB88440.1"/>
    <property type="molecule type" value="Genomic_DNA"/>
</dbReference>
<dbReference type="PANTHER" id="PTHR21581">
    <property type="entry name" value="D-ALANYL-D-ALANINE CARBOXYPEPTIDASE"/>
    <property type="match status" value="1"/>
</dbReference>
<dbReference type="InterPro" id="IPR001967">
    <property type="entry name" value="Peptidase_S11_N"/>
</dbReference>
<keyword evidence="4" id="KW-0133">Cell shape</keyword>
<feature type="signal peptide" evidence="10">
    <location>
        <begin position="1"/>
        <end position="28"/>
    </location>
</feature>
<dbReference type="GO" id="GO:0009252">
    <property type="term" value="P:peptidoglycan biosynthetic process"/>
    <property type="evidence" value="ECO:0007669"/>
    <property type="project" value="UniProtKB-KW"/>
</dbReference>
<sequence length="308" mass="32327">MTVGTLTKRAVALAGGTLLALSPLTAQAATPTQPQPQPTLAAKGASLVDDTSGNTLFAKDADTVRPIASTAKIMAASVVLDTTGVDLERQVPVQQAYRDYVTQHGSSTADLQTGDKVTVRQLLYATLLPSGADAAYALADTFGTGTTSAERTTSFISKMNTKAGELHLSKTKFTSFDGGGSDSSTPTELAELAQHAMKNDTFRTIVKTKEYKGEAPAANGRTRYYTWTNTNQLLGSYDGVIGIKTGTTTPAGDCLVFAATRNGRTLVGTVLNSADRYADAAKLLDYGFGASTAKSMKLRALPTHAQRD</sequence>
<dbReference type="Gene3D" id="3.40.710.10">
    <property type="entry name" value="DD-peptidase/beta-lactamase superfamily"/>
    <property type="match status" value="1"/>
</dbReference>
<comment type="similarity">
    <text evidence="1 9">Belongs to the peptidase S11 family.</text>
</comment>
<dbReference type="SUPFAM" id="SSF56601">
    <property type="entry name" value="beta-lactamase/transpeptidase-like"/>
    <property type="match status" value="1"/>
</dbReference>
<dbReference type="Proteomes" id="UP000288351">
    <property type="component" value="Unassembled WGS sequence"/>
</dbReference>
<dbReference type="PRINTS" id="PR00725">
    <property type="entry name" value="DADACBPTASE1"/>
</dbReference>
<feature type="active site" description="Acyl-ester intermediate" evidence="7">
    <location>
        <position position="69"/>
    </location>
</feature>
<dbReference type="InterPro" id="IPR012338">
    <property type="entry name" value="Beta-lactam/transpept-like"/>
</dbReference>
<evidence type="ECO:0000256" key="5">
    <source>
        <dbReference type="ARBA" id="ARBA00022984"/>
    </source>
</evidence>
<dbReference type="GO" id="GO:0008360">
    <property type="term" value="P:regulation of cell shape"/>
    <property type="evidence" value="ECO:0007669"/>
    <property type="project" value="UniProtKB-KW"/>
</dbReference>
<dbReference type="AlphaFoldDB" id="A0A401QST1"/>
<evidence type="ECO:0000313" key="12">
    <source>
        <dbReference type="EMBL" id="GCB88440.1"/>
    </source>
</evidence>
<evidence type="ECO:0000256" key="8">
    <source>
        <dbReference type="PIRSR" id="PIRSR618044-2"/>
    </source>
</evidence>
<name>A0A401QST1_STRNR</name>
<reference evidence="12 13" key="1">
    <citation type="journal article" date="2019" name="Microbiol. Resour. Announc.">
        <title>Draft Genome Sequence of the Most Traditional epsilon-Poly-l-Lysine Producer, Streptomyces albulus NBRC14147.</title>
        <authorList>
            <person name="Yamanaka K."/>
            <person name="Hamano Y."/>
        </authorList>
    </citation>
    <scope>NUCLEOTIDE SEQUENCE [LARGE SCALE GENOMIC DNA]</scope>
    <source>
        <strain evidence="12 13">NBRC 14147</strain>
    </source>
</reference>
<evidence type="ECO:0000256" key="3">
    <source>
        <dbReference type="ARBA" id="ARBA00022801"/>
    </source>
</evidence>